<feature type="transmembrane region" description="Helical" evidence="10">
    <location>
        <begin position="190"/>
        <end position="210"/>
    </location>
</feature>
<evidence type="ECO:0000256" key="10">
    <source>
        <dbReference type="SAM" id="Phobius"/>
    </source>
</evidence>
<evidence type="ECO:0000256" key="9">
    <source>
        <dbReference type="ARBA" id="ARBA00023224"/>
    </source>
</evidence>
<feature type="transmembrane region" description="Helical" evidence="10">
    <location>
        <begin position="222"/>
        <end position="245"/>
    </location>
</feature>
<sequence>MVFSGERYYNIYRIMLTAIVLIALSVFLIIIIELIPIIFDAIVPMNESRPRKIKLGFEFFIDDQRYFYIYFIFEITVVLTGMFTILATGSLSLAFFRHCCATCKIASNLIESTVTNHTLQVPACRKVHVMYKKINRAVRIHRKSIQFSTFIMNSMNKWYFAIVLISVISLSCNLFRLLYALTTLNEISEIIMSIGMVTANFMLIFVPNVIGQTLIDHCAEMFNAAYSTMWYLAPLSIQKLLLFVMQNSLKTHTLTIAGIYVSSLEGFSTLITTAISYLTVMYSVTMK</sequence>
<keyword evidence="7 10" id="KW-0472">Membrane</keyword>
<dbReference type="GO" id="GO:0004984">
    <property type="term" value="F:olfactory receptor activity"/>
    <property type="evidence" value="ECO:0007669"/>
    <property type="project" value="InterPro"/>
</dbReference>
<reference evidence="11 12" key="1">
    <citation type="submission" date="2023-03" db="EMBL/GenBank/DDBJ databases">
        <title>High recombination rates correlate with genetic variation in Cardiocondyla obscurior ants.</title>
        <authorList>
            <person name="Errbii M."/>
        </authorList>
    </citation>
    <scope>NUCLEOTIDE SEQUENCE [LARGE SCALE GENOMIC DNA]</scope>
    <source>
        <strain evidence="11">Alpha-2009</strain>
        <tissue evidence="11">Whole body</tissue>
    </source>
</reference>
<dbReference type="Proteomes" id="UP001430953">
    <property type="component" value="Unassembled WGS sequence"/>
</dbReference>
<accession>A0AAW2GJ31</accession>
<protein>
    <recommendedName>
        <fullName evidence="13">Odorant receptor</fullName>
    </recommendedName>
</protein>
<dbReference type="GO" id="GO:0007165">
    <property type="term" value="P:signal transduction"/>
    <property type="evidence" value="ECO:0007669"/>
    <property type="project" value="UniProtKB-KW"/>
</dbReference>
<dbReference type="PANTHER" id="PTHR21137">
    <property type="entry name" value="ODORANT RECEPTOR"/>
    <property type="match status" value="1"/>
</dbReference>
<keyword evidence="2" id="KW-1003">Cell membrane</keyword>
<comment type="caution">
    <text evidence="11">The sequence shown here is derived from an EMBL/GenBank/DDBJ whole genome shotgun (WGS) entry which is preliminary data.</text>
</comment>
<keyword evidence="9" id="KW-0807">Transducer</keyword>
<dbReference type="GO" id="GO:0005549">
    <property type="term" value="F:odorant binding"/>
    <property type="evidence" value="ECO:0007669"/>
    <property type="project" value="InterPro"/>
</dbReference>
<dbReference type="PANTHER" id="PTHR21137:SF35">
    <property type="entry name" value="ODORANT RECEPTOR 19A-RELATED"/>
    <property type="match status" value="1"/>
</dbReference>
<gene>
    <name evidence="11" type="ORF">PUN28_005058</name>
</gene>
<proteinExistence type="predicted"/>
<feature type="transmembrane region" description="Helical" evidence="10">
    <location>
        <begin position="67"/>
        <end position="87"/>
    </location>
</feature>
<feature type="transmembrane region" description="Helical" evidence="10">
    <location>
        <begin position="158"/>
        <end position="178"/>
    </location>
</feature>
<evidence type="ECO:0000256" key="8">
    <source>
        <dbReference type="ARBA" id="ARBA00023170"/>
    </source>
</evidence>
<feature type="transmembrane region" description="Helical" evidence="10">
    <location>
        <begin position="12"/>
        <end position="39"/>
    </location>
</feature>
<evidence type="ECO:0008006" key="13">
    <source>
        <dbReference type="Google" id="ProtNLM"/>
    </source>
</evidence>
<keyword evidence="12" id="KW-1185">Reference proteome</keyword>
<keyword evidence="4 10" id="KW-0812">Transmembrane</keyword>
<evidence type="ECO:0000256" key="3">
    <source>
        <dbReference type="ARBA" id="ARBA00022606"/>
    </source>
</evidence>
<keyword evidence="5" id="KW-0552">Olfaction</keyword>
<evidence type="ECO:0000256" key="5">
    <source>
        <dbReference type="ARBA" id="ARBA00022725"/>
    </source>
</evidence>
<evidence type="ECO:0000313" key="11">
    <source>
        <dbReference type="EMBL" id="KAL0126427.1"/>
    </source>
</evidence>
<evidence type="ECO:0000313" key="12">
    <source>
        <dbReference type="Proteomes" id="UP001430953"/>
    </source>
</evidence>
<keyword evidence="3" id="KW-0716">Sensory transduction</keyword>
<dbReference type="InterPro" id="IPR004117">
    <property type="entry name" value="7tm6_olfct_rcpt"/>
</dbReference>
<dbReference type="GO" id="GO:0005886">
    <property type="term" value="C:plasma membrane"/>
    <property type="evidence" value="ECO:0007669"/>
    <property type="project" value="UniProtKB-SubCell"/>
</dbReference>
<evidence type="ECO:0000256" key="7">
    <source>
        <dbReference type="ARBA" id="ARBA00023136"/>
    </source>
</evidence>
<organism evidence="11 12">
    <name type="scientific">Cardiocondyla obscurior</name>
    <dbReference type="NCBI Taxonomy" id="286306"/>
    <lineage>
        <taxon>Eukaryota</taxon>
        <taxon>Metazoa</taxon>
        <taxon>Ecdysozoa</taxon>
        <taxon>Arthropoda</taxon>
        <taxon>Hexapoda</taxon>
        <taxon>Insecta</taxon>
        <taxon>Pterygota</taxon>
        <taxon>Neoptera</taxon>
        <taxon>Endopterygota</taxon>
        <taxon>Hymenoptera</taxon>
        <taxon>Apocrita</taxon>
        <taxon>Aculeata</taxon>
        <taxon>Formicoidea</taxon>
        <taxon>Formicidae</taxon>
        <taxon>Myrmicinae</taxon>
        <taxon>Cardiocondyla</taxon>
    </lineage>
</organism>
<evidence type="ECO:0000256" key="4">
    <source>
        <dbReference type="ARBA" id="ARBA00022692"/>
    </source>
</evidence>
<evidence type="ECO:0000256" key="6">
    <source>
        <dbReference type="ARBA" id="ARBA00022989"/>
    </source>
</evidence>
<feature type="transmembrane region" description="Helical" evidence="10">
    <location>
        <begin position="257"/>
        <end position="280"/>
    </location>
</feature>
<keyword evidence="8" id="KW-0675">Receptor</keyword>
<keyword evidence="6 10" id="KW-1133">Transmembrane helix</keyword>
<evidence type="ECO:0000256" key="1">
    <source>
        <dbReference type="ARBA" id="ARBA00004651"/>
    </source>
</evidence>
<comment type="subcellular location">
    <subcellularLocation>
        <location evidence="1">Cell membrane</location>
        <topology evidence="1">Multi-pass membrane protein</topology>
    </subcellularLocation>
</comment>
<name>A0AAW2GJ31_9HYME</name>
<dbReference type="EMBL" id="JADYXP020000004">
    <property type="protein sequence ID" value="KAL0126427.1"/>
    <property type="molecule type" value="Genomic_DNA"/>
</dbReference>
<evidence type="ECO:0000256" key="2">
    <source>
        <dbReference type="ARBA" id="ARBA00022475"/>
    </source>
</evidence>
<dbReference type="Pfam" id="PF02949">
    <property type="entry name" value="7tm_6"/>
    <property type="match status" value="1"/>
</dbReference>
<dbReference type="AlphaFoldDB" id="A0AAW2GJ31"/>